<evidence type="ECO:0000256" key="4">
    <source>
        <dbReference type="ARBA" id="ARBA00022553"/>
    </source>
</evidence>
<dbReference type="PANTHER" id="PTHR45436:SF5">
    <property type="entry name" value="SENSOR HISTIDINE KINASE TRCS"/>
    <property type="match status" value="1"/>
</dbReference>
<keyword evidence="8 11" id="KW-1133">Transmembrane helix</keyword>
<evidence type="ECO:0000256" key="8">
    <source>
        <dbReference type="ARBA" id="ARBA00022989"/>
    </source>
</evidence>
<feature type="transmembrane region" description="Helical" evidence="11">
    <location>
        <begin position="195"/>
        <end position="217"/>
    </location>
</feature>
<dbReference type="Gene3D" id="1.10.287.130">
    <property type="match status" value="1"/>
</dbReference>
<keyword evidence="9" id="KW-0902">Two-component regulatory system</keyword>
<dbReference type="Pfam" id="PF00512">
    <property type="entry name" value="HisKA"/>
    <property type="match status" value="1"/>
</dbReference>
<proteinExistence type="predicted"/>
<name>A0ABR9DNS9_9MICO</name>
<dbReference type="PROSITE" id="PS50885">
    <property type="entry name" value="HAMP"/>
    <property type="match status" value="1"/>
</dbReference>
<dbReference type="PRINTS" id="PR00344">
    <property type="entry name" value="BCTRLSENSOR"/>
</dbReference>
<evidence type="ECO:0000256" key="6">
    <source>
        <dbReference type="ARBA" id="ARBA00022692"/>
    </source>
</evidence>
<evidence type="ECO:0000256" key="11">
    <source>
        <dbReference type="SAM" id="Phobius"/>
    </source>
</evidence>
<evidence type="ECO:0000256" key="9">
    <source>
        <dbReference type="ARBA" id="ARBA00023012"/>
    </source>
</evidence>
<dbReference type="InterPro" id="IPR004358">
    <property type="entry name" value="Sig_transdc_His_kin-like_C"/>
</dbReference>
<dbReference type="Pfam" id="PF02518">
    <property type="entry name" value="HATPase_c"/>
    <property type="match status" value="1"/>
</dbReference>
<comment type="subcellular location">
    <subcellularLocation>
        <location evidence="2">Cell membrane</location>
    </subcellularLocation>
</comment>
<evidence type="ECO:0000313" key="14">
    <source>
        <dbReference type="EMBL" id="MBD9698765.1"/>
    </source>
</evidence>
<evidence type="ECO:0000256" key="7">
    <source>
        <dbReference type="ARBA" id="ARBA00022777"/>
    </source>
</evidence>
<keyword evidence="6 11" id="KW-0812">Transmembrane</keyword>
<dbReference type="SUPFAM" id="SSF47384">
    <property type="entry name" value="Homodimeric domain of signal transducing histidine kinase"/>
    <property type="match status" value="1"/>
</dbReference>
<feature type="domain" description="Histidine kinase" evidence="12">
    <location>
        <begin position="279"/>
        <end position="493"/>
    </location>
</feature>
<keyword evidence="5" id="KW-0808">Transferase</keyword>
<dbReference type="Proteomes" id="UP000642107">
    <property type="component" value="Unassembled WGS sequence"/>
</dbReference>
<dbReference type="RefSeq" id="WP_192278336.1">
    <property type="nucleotide sequence ID" value="NZ_JACZDF010000002.1"/>
</dbReference>
<keyword evidence="7" id="KW-0418">Kinase</keyword>
<comment type="caution">
    <text evidence="14">The sequence shown here is derived from an EMBL/GenBank/DDBJ whole genome shotgun (WGS) entry which is preliminary data.</text>
</comment>
<dbReference type="EMBL" id="JACZDF010000002">
    <property type="protein sequence ID" value="MBD9698765.1"/>
    <property type="molecule type" value="Genomic_DNA"/>
</dbReference>
<evidence type="ECO:0000256" key="5">
    <source>
        <dbReference type="ARBA" id="ARBA00022679"/>
    </source>
</evidence>
<dbReference type="CDD" id="cd00082">
    <property type="entry name" value="HisKA"/>
    <property type="match status" value="1"/>
</dbReference>
<reference evidence="14 15" key="1">
    <citation type="submission" date="2020-09" db="EMBL/GenBank/DDBJ databases">
        <title>Flavimobilis rhizosphaerae sp. nov., isolated from rhizosphere soil of Spartina alterniflora.</title>
        <authorList>
            <person name="Hanqin C."/>
        </authorList>
    </citation>
    <scope>NUCLEOTIDE SEQUENCE [LARGE SCALE GENOMIC DNA]</scope>
    <source>
        <strain evidence="14 15">GY 10621</strain>
    </source>
</reference>
<evidence type="ECO:0000259" key="13">
    <source>
        <dbReference type="PROSITE" id="PS50885"/>
    </source>
</evidence>
<dbReference type="SMART" id="SM00387">
    <property type="entry name" value="HATPase_c"/>
    <property type="match status" value="1"/>
</dbReference>
<dbReference type="SUPFAM" id="SSF55874">
    <property type="entry name" value="ATPase domain of HSP90 chaperone/DNA topoisomerase II/histidine kinase"/>
    <property type="match status" value="1"/>
</dbReference>
<dbReference type="SUPFAM" id="SSF158472">
    <property type="entry name" value="HAMP domain-like"/>
    <property type="match status" value="1"/>
</dbReference>
<comment type="catalytic activity">
    <reaction evidence="1">
        <text>ATP + protein L-histidine = ADP + protein N-phospho-L-histidine.</text>
        <dbReference type="EC" id="2.7.13.3"/>
    </reaction>
</comment>
<dbReference type="Gene3D" id="6.10.340.10">
    <property type="match status" value="1"/>
</dbReference>
<evidence type="ECO:0000259" key="12">
    <source>
        <dbReference type="PROSITE" id="PS50109"/>
    </source>
</evidence>
<sequence length="506" mass="53927">MAEVPRMSPTTPRRGLRTRVAATSVRARILSVVVVLAALSLVAAGLTAHSLQMRIVDARISADLRASYSEFQHLATEGRDPATGDAFTSPRALVRATMQLKVPARNEGMIGFVDDKLAFTAAETTALRLEDDAELLAALTTPGRETQSHVRSLTTDRTTYTYLVIPVVLSASQETGAIIRAYDRNAELATLRRTYATFALVGLGSLLGVAAVGWILAGRLLRPVRELDKAARAIGDGTELARRIPVTSGDDLGRLTVTVNGMLDRLEEAFASQRQLLDDVGHELRTPVTIVRGHLELMDPDDPDDVRAARDVALAELARSSRLLDDLMVLATSSRPDFVTPEPVDLGRLTDDLHDTLRGLADRRWRVDARADAVVALDAQRVTQAVAQLAANAVRHTADGDEIALGSRLTTDDDGTTVAEVFVRDTGPGIPAEERARVLERFARGPGAHEHRDGAGLGLAIVQAIAHAHGGTLVVDDAPGGGALLTLRLPAPGAATHPTDPDTPGS</sequence>
<dbReference type="SMART" id="SM00388">
    <property type="entry name" value="HisKA"/>
    <property type="match status" value="1"/>
</dbReference>
<organism evidence="14 15">
    <name type="scientific">Flavimobilis rhizosphaerae</name>
    <dbReference type="NCBI Taxonomy" id="2775421"/>
    <lineage>
        <taxon>Bacteria</taxon>
        <taxon>Bacillati</taxon>
        <taxon>Actinomycetota</taxon>
        <taxon>Actinomycetes</taxon>
        <taxon>Micrococcales</taxon>
        <taxon>Jonesiaceae</taxon>
        <taxon>Flavimobilis</taxon>
    </lineage>
</organism>
<dbReference type="PANTHER" id="PTHR45436">
    <property type="entry name" value="SENSOR HISTIDINE KINASE YKOH"/>
    <property type="match status" value="1"/>
</dbReference>
<dbReference type="Gene3D" id="3.30.565.10">
    <property type="entry name" value="Histidine kinase-like ATPase, C-terminal domain"/>
    <property type="match status" value="1"/>
</dbReference>
<evidence type="ECO:0000256" key="10">
    <source>
        <dbReference type="ARBA" id="ARBA00023136"/>
    </source>
</evidence>
<dbReference type="InterPro" id="IPR050428">
    <property type="entry name" value="TCS_sensor_his_kinase"/>
</dbReference>
<dbReference type="CDD" id="cd00075">
    <property type="entry name" value="HATPase"/>
    <property type="match status" value="1"/>
</dbReference>
<dbReference type="PROSITE" id="PS50109">
    <property type="entry name" value="HIS_KIN"/>
    <property type="match status" value="1"/>
</dbReference>
<dbReference type="InterPro" id="IPR036097">
    <property type="entry name" value="HisK_dim/P_sf"/>
</dbReference>
<dbReference type="CDD" id="cd06225">
    <property type="entry name" value="HAMP"/>
    <property type="match status" value="1"/>
</dbReference>
<dbReference type="SMART" id="SM00304">
    <property type="entry name" value="HAMP"/>
    <property type="match status" value="1"/>
</dbReference>
<evidence type="ECO:0000313" key="15">
    <source>
        <dbReference type="Proteomes" id="UP000642107"/>
    </source>
</evidence>
<feature type="domain" description="HAMP" evidence="13">
    <location>
        <begin position="218"/>
        <end position="271"/>
    </location>
</feature>
<dbReference type="InterPro" id="IPR036890">
    <property type="entry name" value="HATPase_C_sf"/>
</dbReference>
<protein>
    <recommendedName>
        <fullName evidence="3">histidine kinase</fullName>
        <ecNumber evidence="3">2.7.13.3</ecNumber>
    </recommendedName>
</protein>
<evidence type="ECO:0000256" key="3">
    <source>
        <dbReference type="ARBA" id="ARBA00012438"/>
    </source>
</evidence>
<gene>
    <name evidence="14" type="ORF">IGS67_04550</name>
</gene>
<keyword evidence="15" id="KW-1185">Reference proteome</keyword>
<evidence type="ECO:0000256" key="2">
    <source>
        <dbReference type="ARBA" id="ARBA00004236"/>
    </source>
</evidence>
<dbReference type="Pfam" id="PF00672">
    <property type="entry name" value="HAMP"/>
    <property type="match status" value="1"/>
</dbReference>
<keyword evidence="10 11" id="KW-0472">Membrane</keyword>
<dbReference type="InterPro" id="IPR003661">
    <property type="entry name" value="HisK_dim/P_dom"/>
</dbReference>
<accession>A0ABR9DNS9</accession>
<dbReference type="EC" id="2.7.13.3" evidence="3"/>
<keyword evidence="4" id="KW-0597">Phosphoprotein</keyword>
<dbReference type="InterPro" id="IPR003660">
    <property type="entry name" value="HAMP_dom"/>
</dbReference>
<dbReference type="InterPro" id="IPR005467">
    <property type="entry name" value="His_kinase_dom"/>
</dbReference>
<dbReference type="InterPro" id="IPR003594">
    <property type="entry name" value="HATPase_dom"/>
</dbReference>
<evidence type="ECO:0000256" key="1">
    <source>
        <dbReference type="ARBA" id="ARBA00000085"/>
    </source>
</evidence>